<dbReference type="HAMAP" id="MF_01366">
    <property type="entry name" value="Ribosomal_uL13"/>
    <property type="match status" value="1"/>
</dbReference>
<evidence type="ECO:0000256" key="8">
    <source>
        <dbReference type="RuleBase" id="RU003878"/>
    </source>
</evidence>
<dbReference type="EMBL" id="AP014936">
    <property type="protein sequence ID" value="BAU49952.1"/>
    <property type="molecule type" value="Genomic_DNA"/>
</dbReference>
<dbReference type="InterPro" id="IPR005823">
    <property type="entry name" value="Ribosomal_uL13_bac-type"/>
</dbReference>
<dbReference type="SUPFAM" id="SSF52161">
    <property type="entry name" value="Ribosomal protein L13"/>
    <property type="match status" value="1"/>
</dbReference>
<dbReference type="InterPro" id="IPR005822">
    <property type="entry name" value="Ribosomal_uL13"/>
</dbReference>
<dbReference type="AlphaFoldDB" id="A0A1C7AFA0"/>
<dbReference type="InterPro" id="IPR036899">
    <property type="entry name" value="Ribosomal_uL13_sf"/>
</dbReference>
<evidence type="ECO:0000256" key="3">
    <source>
        <dbReference type="ARBA" id="ARBA00022980"/>
    </source>
</evidence>
<dbReference type="KEGG" id="sva:SVA_3416"/>
<proteinExistence type="inferred from homology"/>
<protein>
    <recommendedName>
        <fullName evidence="5 6">Large ribosomal subunit protein uL13</fullName>
    </recommendedName>
</protein>
<organism evidence="9 10">
    <name type="scientific">Sulfurifustis variabilis</name>
    <dbReference type="NCBI Taxonomy" id="1675686"/>
    <lineage>
        <taxon>Bacteria</taxon>
        <taxon>Pseudomonadati</taxon>
        <taxon>Pseudomonadota</taxon>
        <taxon>Gammaproteobacteria</taxon>
        <taxon>Acidiferrobacterales</taxon>
        <taxon>Acidiferrobacteraceae</taxon>
        <taxon>Sulfurifustis</taxon>
    </lineage>
</organism>
<keyword evidence="3 6" id="KW-0689">Ribosomal protein</keyword>
<evidence type="ECO:0000256" key="6">
    <source>
        <dbReference type="HAMAP-Rule" id="MF_01366"/>
    </source>
</evidence>
<comment type="similarity">
    <text evidence="1 6 7">Belongs to the universal ribosomal protein uL13 family.</text>
</comment>
<dbReference type="GO" id="GO:0017148">
    <property type="term" value="P:negative regulation of translation"/>
    <property type="evidence" value="ECO:0007669"/>
    <property type="project" value="TreeGrafter"/>
</dbReference>
<dbReference type="PANTHER" id="PTHR11545">
    <property type="entry name" value="RIBOSOMAL PROTEIN L13"/>
    <property type="match status" value="1"/>
</dbReference>
<keyword evidence="4 6" id="KW-0687">Ribonucleoprotein</keyword>
<evidence type="ECO:0000313" key="9">
    <source>
        <dbReference type="EMBL" id="BAU49952.1"/>
    </source>
</evidence>
<dbReference type="GO" id="GO:0003729">
    <property type="term" value="F:mRNA binding"/>
    <property type="evidence" value="ECO:0007669"/>
    <property type="project" value="UniProtKB-ARBA"/>
</dbReference>
<evidence type="ECO:0000256" key="2">
    <source>
        <dbReference type="ARBA" id="ARBA00011838"/>
    </source>
</evidence>
<dbReference type="GO" id="GO:0022625">
    <property type="term" value="C:cytosolic large ribosomal subunit"/>
    <property type="evidence" value="ECO:0007669"/>
    <property type="project" value="TreeGrafter"/>
</dbReference>
<evidence type="ECO:0000313" key="10">
    <source>
        <dbReference type="Proteomes" id="UP000218899"/>
    </source>
</evidence>
<dbReference type="PIRSF" id="PIRSF002181">
    <property type="entry name" value="Ribosomal_L13"/>
    <property type="match status" value="1"/>
</dbReference>
<accession>A0A1C7AFA0</accession>
<dbReference type="RefSeq" id="WP_096462298.1">
    <property type="nucleotide sequence ID" value="NZ_AP014936.1"/>
</dbReference>
<evidence type="ECO:0000256" key="4">
    <source>
        <dbReference type="ARBA" id="ARBA00023274"/>
    </source>
</evidence>
<sequence length="142" mass="15842">MKTYVAKPDTIKRQWLVIDAADKVLGRVAAEVARRLRGKHKPEFTPNIDTGDYVIVLNAAKVRVTGAKADQKAYYSYSGYQSGLKTASFKEVQAKHPERLIEHAVKGMLPKNPLGREMFRKLKVYAGAEHKHAAQGPKAIEI</sequence>
<dbReference type="InterPro" id="IPR023563">
    <property type="entry name" value="Ribosomal_uL13_CS"/>
</dbReference>
<dbReference type="OrthoDB" id="9801330at2"/>
<dbReference type="PROSITE" id="PS00783">
    <property type="entry name" value="RIBOSOMAL_L13"/>
    <property type="match status" value="1"/>
</dbReference>
<evidence type="ECO:0000256" key="5">
    <source>
        <dbReference type="ARBA" id="ARBA00035201"/>
    </source>
</evidence>
<comment type="function">
    <text evidence="6 8">This protein is one of the early assembly proteins of the 50S ribosomal subunit, although it is not seen to bind rRNA by itself. It is important during the early stages of 50S assembly.</text>
</comment>
<evidence type="ECO:0000256" key="1">
    <source>
        <dbReference type="ARBA" id="ARBA00006227"/>
    </source>
</evidence>
<name>A0A1C7AFA0_9GAMM</name>
<evidence type="ECO:0000256" key="7">
    <source>
        <dbReference type="RuleBase" id="RU003877"/>
    </source>
</evidence>
<dbReference type="GO" id="GO:0003735">
    <property type="term" value="F:structural constituent of ribosome"/>
    <property type="evidence" value="ECO:0007669"/>
    <property type="project" value="InterPro"/>
</dbReference>
<dbReference type="GO" id="GO:0006412">
    <property type="term" value="P:translation"/>
    <property type="evidence" value="ECO:0007669"/>
    <property type="project" value="UniProtKB-UniRule"/>
</dbReference>
<dbReference type="FunFam" id="3.90.1180.10:FF:000001">
    <property type="entry name" value="50S ribosomal protein L13"/>
    <property type="match status" value="1"/>
</dbReference>
<keyword evidence="10" id="KW-1185">Reference proteome</keyword>
<dbReference type="PANTHER" id="PTHR11545:SF2">
    <property type="entry name" value="LARGE RIBOSOMAL SUBUNIT PROTEIN UL13M"/>
    <property type="match status" value="1"/>
</dbReference>
<reference evidence="9 10" key="1">
    <citation type="submission" date="2015-08" db="EMBL/GenBank/DDBJ databases">
        <title>Complete genome sequence of Sulfurifustis variabilis.</title>
        <authorList>
            <person name="Miura A."/>
            <person name="Kojima H."/>
            <person name="Fukui M."/>
        </authorList>
    </citation>
    <scope>NUCLEOTIDE SEQUENCE [LARGE SCALE GENOMIC DNA]</scope>
    <source>
        <strain evidence="10">skN76</strain>
    </source>
</reference>
<dbReference type="Proteomes" id="UP000218899">
    <property type="component" value="Chromosome"/>
</dbReference>
<dbReference type="NCBIfam" id="TIGR01066">
    <property type="entry name" value="rplM_bact"/>
    <property type="match status" value="1"/>
</dbReference>
<comment type="subunit">
    <text evidence="2 6">Part of the 50S ribosomal subunit.</text>
</comment>
<dbReference type="Pfam" id="PF00572">
    <property type="entry name" value="Ribosomal_L13"/>
    <property type="match status" value="1"/>
</dbReference>
<gene>
    <name evidence="6 8" type="primary">rplM</name>
    <name evidence="9" type="ORF">SVA_3416</name>
</gene>
<dbReference type="Gene3D" id="3.90.1180.10">
    <property type="entry name" value="Ribosomal protein L13"/>
    <property type="match status" value="1"/>
</dbReference>
<dbReference type="CDD" id="cd00392">
    <property type="entry name" value="Ribosomal_L13"/>
    <property type="match status" value="1"/>
</dbReference>